<dbReference type="InterPro" id="IPR006680">
    <property type="entry name" value="Amidohydro-rel"/>
</dbReference>
<keyword evidence="3" id="KW-1185">Reference proteome</keyword>
<dbReference type="RefSeq" id="WP_371436874.1">
    <property type="nucleotide sequence ID" value="NZ_JBHSRS010000082.1"/>
</dbReference>
<proteinExistence type="predicted"/>
<dbReference type="Gene3D" id="3.20.20.140">
    <property type="entry name" value="Metal-dependent hydrolases"/>
    <property type="match status" value="1"/>
</dbReference>
<reference evidence="3" key="1">
    <citation type="journal article" date="2019" name="Int. J. Syst. Evol. Microbiol.">
        <title>The Global Catalogue of Microorganisms (GCM) 10K type strain sequencing project: providing services to taxonomists for standard genome sequencing and annotation.</title>
        <authorList>
            <consortium name="The Broad Institute Genomics Platform"/>
            <consortium name="The Broad Institute Genome Sequencing Center for Infectious Disease"/>
            <person name="Wu L."/>
            <person name="Ma J."/>
        </authorList>
    </citation>
    <scope>NUCLEOTIDE SEQUENCE [LARGE SCALE GENOMIC DNA]</scope>
    <source>
        <strain evidence="3">CCUG 39402</strain>
    </source>
</reference>
<name>A0ABW1U2G0_9BURK</name>
<feature type="domain" description="Amidohydrolase-related" evidence="1">
    <location>
        <begin position="14"/>
        <end position="276"/>
    </location>
</feature>
<evidence type="ECO:0000313" key="2">
    <source>
        <dbReference type="EMBL" id="MFC6283127.1"/>
    </source>
</evidence>
<comment type="caution">
    <text evidence="2">The sequence shown here is derived from an EMBL/GenBank/DDBJ whole genome shotgun (WGS) entry which is preliminary data.</text>
</comment>
<dbReference type="InterPro" id="IPR052358">
    <property type="entry name" value="Aro_Compnd_Degr_Hydrolases"/>
</dbReference>
<evidence type="ECO:0000259" key="1">
    <source>
        <dbReference type="Pfam" id="PF04909"/>
    </source>
</evidence>
<dbReference type="PANTHER" id="PTHR35563:SF2">
    <property type="entry name" value="BARREL METAL-DEPENDENT HYDROLASE, PUTATIVE (AFU_ORTHOLOGUE AFUA_1G16240)-RELATED"/>
    <property type="match status" value="1"/>
</dbReference>
<organism evidence="2 3">
    <name type="scientific">Polaromonas aquatica</name>
    <dbReference type="NCBI Taxonomy" id="332657"/>
    <lineage>
        <taxon>Bacteria</taxon>
        <taxon>Pseudomonadati</taxon>
        <taxon>Pseudomonadota</taxon>
        <taxon>Betaproteobacteria</taxon>
        <taxon>Burkholderiales</taxon>
        <taxon>Comamonadaceae</taxon>
        <taxon>Polaromonas</taxon>
    </lineage>
</organism>
<dbReference type="PANTHER" id="PTHR35563">
    <property type="entry name" value="BARREL METAL-DEPENDENT HYDROLASE, PUTATIVE (AFU_ORTHOLOGUE AFUA_1G16240)-RELATED"/>
    <property type="match status" value="1"/>
</dbReference>
<sequence>MDFAAQGRATPGWDSHVHVFDGTAAVAPGHYRPVHRPLADIEALARSRGLMHLVLVQPSVYGTDNTVLLDALRASRGRHRGVVVLGPSVSDAALQEMHALGVRGVRFNLVSPVGSGGAADTSVTFLDLAPRLRALGWHVQWYPRPQDLPVISALHASSAASGIPAVLDHLAGMHAGLPADDAAWWALADLAQFGAWVKLSGWYRLQAAAPYEALDNNIRKVASLFDGRMVWGSDWPHTSFAPSALPAYAGMFEPVLRALPGRQAEQAWGDAPARLYA</sequence>
<dbReference type="Proteomes" id="UP001596270">
    <property type="component" value="Unassembled WGS sequence"/>
</dbReference>
<dbReference type="Pfam" id="PF04909">
    <property type="entry name" value="Amidohydro_2"/>
    <property type="match status" value="1"/>
</dbReference>
<dbReference type="SUPFAM" id="SSF51556">
    <property type="entry name" value="Metallo-dependent hydrolases"/>
    <property type="match status" value="1"/>
</dbReference>
<accession>A0ABW1U2G0</accession>
<evidence type="ECO:0000313" key="3">
    <source>
        <dbReference type="Proteomes" id="UP001596270"/>
    </source>
</evidence>
<dbReference type="InterPro" id="IPR032466">
    <property type="entry name" value="Metal_Hydrolase"/>
</dbReference>
<gene>
    <name evidence="2" type="ORF">ACFQND_18030</name>
</gene>
<dbReference type="EMBL" id="JBHSRS010000082">
    <property type="protein sequence ID" value="MFC6283127.1"/>
    <property type="molecule type" value="Genomic_DNA"/>
</dbReference>
<protein>
    <submittedName>
        <fullName evidence="2">Amidohydrolase</fullName>
    </submittedName>
</protein>